<sequence>MTNSRDKGKRGEREVCHLLTEYLEQPITRELGASRDGGCDIKITMGQFTYFVEVKLYRKVTQASVAEWWTQAVRQANDDEHALNPVPVLIYRQSHWKHWEVMIPLHYMLWQLESTDKAMGKPHTHTVTICIKFLTHLMRMDTDGTISHGTMDIHMEK</sequence>
<organism evidence="1">
    <name type="scientific">marine metagenome</name>
    <dbReference type="NCBI Taxonomy" id="408172"/>
    <lineage>
        <taxon>unclassified sequences</taxon>
        <taxon>metagenomes</taxon>
        <taxon>ecological metagenomes</taxon>
    </lineage>
</organism>
<dbReference type="EMBL" id="UINC01002178">
    <property type="protein sequence ID" value="SUZ93810.1"/>
    <property type="molecule type" value="Genomic_DNA"/>
</dbReference>
<protein>
    <submittedName>
        <fullName evidence="1">Uncharacterized protein</fullName>
    </submittedName>
</protein>
<dbReference type="AlphaFoldDB" id="A0A381RPK9"/>
<reference evidence="1" key="1">
    <citation type="submission" date="2018-05" db="EMBL/GenBank/DDBJ databases">
        <authorList>
            <person name="Lanie J.A."/>
            <person name="Ng W.-L."/>
            <person name="Kazmierczak K.M."/>
            <person name="Andrzejewski T.M."/>
            <person name="Davidsen T.M."/>
            <person name="Wayne K.J."/>
            <person name="Tettelin H."/>
            <person name="Glass J.I."/>
            <person name="Rusch D."/>
            <person name="Podicherti R."/>
            <person name="Tsui H.-C.T."/>
            <person name="Winkler M.E."/>
        </authorList>
    </citation>
    <scope>NUCLEOTIDE SEQUENCE</scope>
</reference>
<gene>
    <name evidence="1" type="ORF">METZ01_LOCUS46664</name>
</gene>
<proteinExistence type="predicted"/>
<dbReference type="Pfam" id="PF24608">
    <property type="entry name" value="PDDEXK_15"/>
    <property type="match status" value="1"/>
</dbReference>
<dbReference type="SUPFAM" id="SSF52980">
    <property type="entry name" value="Restriction endonuclease-like"/>
    <property type="match status" value="1"/>
</dbReference>
<dbReference type="InterPro" id="IPR056931">
    <property type="entry name" value="D14-like"/>
</dbReference>
<dbReference type="InterPro" id="IPR011335">
    <property type="entry name" value="Restrct_endonuc-II-like"/>
</dbReference>
<accession>A0A381RPK9</accession>
<name>A0A381RPK9_9ZZZZ</name>
<evidence type="ECO:0000313" key="1">
    <source>
        <dbReference type="EMBL" id="SUZ93810.1"/>
    </source>
</evidence>